<dbReference type="Gene3D" id="3.90.1150.10">
    <property type="entry name" value="Aspartate Aminotransferase, domain 1"/>
    <property type="match status" value="1"/>
</dbReference>
<dbReference type="InterPro" id="IPR010977">
    <property type="entry name" value="Aromatic_deC"/>
</dbReference>
<keyword evidence="3" id="KW-0210">Decarboxylase</keyword>
<dbReference type="RefSeq" id="WP_099475184.1">
    <property type="nucleotide sequence ID" value="NZ_CP041025.1"/>
</dbReference>
<evidence type="ECO:0000313" key="8">
    <source>
        <dbReference type="EMBL" id="PHZ83291.1"/>
    </source>
</evidence>
<evidence type="ECO:0000256" key="1">
    <source>
        <dbReference type="ARBA" id="ARBA00001933"/>
    </source>
</evidence>
<dbReference type="GO" id="GO:0019752">
    <property type="term" value="P:carboxylic acid metabolic process"/>
    <property type="evidence" value="ECO:0007669"/>
    <property type="project" value="InterPro"/>
</dbReference>
<keyword evidence="9" id="KW-1185">Reference proteome</keyword>
<dbReference type="SUPFAM" id="SSF53383">
    <property type="entry name" value="PLP-dependent transferases"/>
    <property type="match status" value="1"/>
</dbReference>
<dbReference type="InterPro" id="IPR015422">
    <property type="entry name" value="PyrdxlP-dep_Trfase_small"/>
</dbReference>
<keyword evidence="8" id="KW-0032">Aminotransferase</keyword>
<feature type="modified residue" description="N6-(pyridoxal phosphate)lysine" evidence="6">
    <location>
        <position position="288"/>
    </location>
</feature>
<keyword evidence="4 6" id="KW-0663">Pyridoxal phosphate</keyword>
<dbReference type="Gene3D" id="3.40.640.10">
    <property type="entry name" value="Type I PLP-dependent aspartate aminotransferase-like (Major domain)"/>
    <property type="match status" value="1"/>
</dbReference>
<keyword evidence="8" id="KW-0808">Transferase</keyword>
<evidence type="ECO:0000256" key="2">
    <source>
        <dbReference type="ARBA" id="ARBA00009533"/>
    </source>
</evidence>
<dbReference type="Pfam" id="PF00282">
    <property type="entry name" value="Pyridoxal_deC"/>
    <property type="match status" value="1"/>
</dbReference>
<evidence type="ECO:0000256" key="7">
    <source>
        <dbReference type="RuleBase" id="RU000382"/>
    </source>
</evidence>
<dbReference type="OrthoDB" id="9803665at2"/>
<dbReference type="InterPro" id="IPR021115">
    <property type="entry name" value="Pyridoxal-P_BS"/>
</dbReference>
<reference evidence="8 9" key="1">
    <citation type="submission" date="2017-10" db="EMBL/GenBank/DDBJ databases">
        <title>Frigbacter circumglobatus gen. nov. sp. nov., isolated from sediment cultured in situ.</title>
        <authorList>
            <person name="Zhao Z."/>
        </authorList>
    </citation>
    <scope>NUCLEOTIDE SEQUENCE [LARGE SCALE GENOMIC DNA]</scope>
    <source>
        <strain evidence="8 9">ZYL</strain>
    </source>
</reference>
<dbReference type="Proteomes" id="UP000229730">
    <property type="component" value="Unassembled WGS sequence"/>
</dbReference>
<dbReference type="InterPro" id="IPR002129">
    <property type="entry name" value="PyrdxlP-dep_de-COase"/>
</dbReference>
<dbReference type="PANTHER" id="PTHR11999:SF70">
    <property type="entry name" value="MIP05841P"/>
    <property type="match status" value="1"/>
</dbReference>
<accession>A0A2G4YLW4</accession>
<dbReference type="InterPro" id="IPR015424">
    <property type="entry name" value="PyrdxlP-dep_Trfase"/>
</dbReference>
<comment type="caution">
    <text evidence="8">The sequence shown here is derived from an EMBL/GenBank/DDBJ whole genome shotgun (WGS) entry which is preliminary data.</text>
</comment>
<dbReference type="AlphaFoldDB" id="A0A2G4YLW4"/>
<evidence type="ECO:0000313" key="9">
    <source>
        <dbReference type="Proteomes" id="UP000229730"/>
    </source>
</evidence>
<dbReference type="InterPro" id="IPR015421">
    <property type="entry name" value="PyrdxlP-dep_Trfase_major"/>
</dbReference>
<protein>
    <submittedName>
        <fullName evidence="8">Aspartate aminotransferase family protein</fullName>
    </submittedName>
</protein>
<comment type="similarity">
    <text evidence="2 7">Belongs to the group II decarboxylase family.</text>
</comment>
<evidence type="ECO:0000256" key="4">
    <source>
        <dbReference type="ARBA" id="ARBA00022898"/>
    </source>
</evidence>
<comment type="cofactor">
    <cofactor evidence="1 6 7">
        <name>pyridoxal 5'-phosphate</name>
        <dbReference type="ChEBI" id="CHEBI:597326"/>
    </cofactor>
</comment>
<dbReference type="InParanoid" id="A0A2G4YLW4"/>
<gene>
    <name evidence="8" type="ORF">CRD36_17140</name>
</gene>
<dbReference type="PROSITE" id="PS00392">
    <property type="entry name" value="DDC_GAD_HDC_YDC"/>
    <property type="match status" value="1"/>
</dbReference>
<evidence type="ECO:0000256" key="6">
    <source>
        <dbReference type="PIRSR" id="PIRSR602129-50"/>
    </source>
</evidence>
<dbReference type="GO" id="GO:0016831">
    <property type="term" value="F:carboxy-lyase activity"/>
    <property type="evidence" value="ECO:0007669"/>
    <property type="project" value="UniProtKB-KW"/>
</dbReference>
<name>A0A2G4YLW4_9PROT</name>
<sequence>MATSYDDLLENSKCRALSYLDALDRRRVFPDDTMLDGLAAFNENLPHEGREGQETLDLLDRHGSPATVANMGGRYFGFVVGGSLPVTVAANWLAAAWDQVASSQVTSPVADHIERVAGEWVLDILDLPRGSAVGFVTGATMATFSALAAARHHLLDRQGWNVGEYGLYGAPQITVVVSAEVHVTVLKALNMLGMGQKNIIKIPVDANGAIDVAQVPPLGPNTIVCVQAGNVNSGAFDPIESICAAARAAGAWVHVDGAFGLWARAAPALADMAKGVEKADSWATDGHKWLNTPYDCGVVICRHKRALAGAFSTSAAYLKEEDGAAKDRVPEFSRRARGIEVWAALRTLGRDGVDHLISENCRLARLFAQELSALGLTIHNKVVLNQIVVSCGSARRTAQMIEAMQAEGTCWFGQTEWQGQKAFRISISSWKTTEQDIAKSVAAFKKILTLQGNSE</sequence>
<dbReference type="EMBL" id="PDEM01000033">
    <property type="protein sequence ID" value="PHZ83291.1"/>
    <property type="molecule type" value="Genomic_DNA"/>
</dbReference>
<dbReference type="GO" id="GO:0030170">
    <property type="term" value="F:pyridoxal phosphate binding"/>
    <property type="evidence" value="ECO:0007669"/>
    <property type="project" value="InterPro"/>
</dbReference>
<dbReference type="GO" id="GO:0008483">
    <property type="term" value="F:transaminase activity"/>
    <property type="evidence" value="ECO:0007669"/>
    <property type="project" value="UniProtKB-KW"/>
</dbReference>
<proteinExistence type="inferred from homology"/>
<dbReference type="PANTHER" id="PTHR11999">
    <property type="entry name" value="GROUP II PYRIDOXAL-5-PHOSPHATE DECARBOXYLASE"/>
    <property type="match status" value="1"/>
</dbReference>
<organism evidence="8 9">
    <name type="scientific">Paremcibacter congregatus</name>
    <dbReference type="NCBI Taxonomy" id="2043170"/>
    <lineage>
        <taxon>Bacteria</taxon>
        <taxon>Pseudomonadati</taxon>
        <taxon>Pseudomonadota</taxon>
        <taxon>Alphaproteobacteria</taxon>
        <taxon>Emcibacterales</taxon>
        <taxon>Emcibacteraceae</taxon>
        <taxon>Paremcibacter</taxon>
    </lineage>
</organism>
<keyword evidence="5 7" id="KW-0456">Lyase</keyword>
<evidence type="ECO:0000256" key="3">
    <source>
        <dbReference type="ARBA" id="ARBA00022793"/>
    </source>
</evidence>
<evidence type="ECO:0000256" key="5">
    <source>
        <dbReference type="ARBA" id="ARBA00023239"/>
    </source>
</evidence>